<reference evidence="2" key="1">
    <citation type="submission" date="2015-10" db="EMBL/GenBank/DDBJ databases">
        <authorList>
            <person name="Ju K.-S."/>
            <person name="Doroghazi J.R."/>
            <person name="Metcalf W.W."/>
        </authorList>
    </citation>
    <scope>NUCLEOTIDE SEQUENCE [LARGE SCALE GENOMIC DNA]</scope>
    <source>
        <strain evidence="2">NRRL F-8817</strain>
    </source>
</reference>
<gene>
    <name evidence="1" type="ORF">ADL28_19205</name>
</gene>
<evidence type="ECO:0000313" key="2">
    <source>
        <dbReference type="Proteomes" id="UP000053413"/>
    </source>
</evidence>
<dbReference type="AlphaFoldDB" id="A0A0X3WM45"/>
<accession>A0A0X3WM45</accession>
<dbReference type="RefSeq" id="WP_059144959.1">
    <property type="nucleotide sequence ID" value="NZ_LLZJ01000232.1"/>
</dbReference>
<dbReference type="OrthoDB" id="4216637at2"/>
<dbReference type="Proteomes" id="UP000053413">
    <property type="component" value="Unassembled WGS sequence"/>
</dbReference>
<name>A0A0X3WM45_STRVO</name>
<organism evidence="1 2">
    <name type="scientific">Streptomyces violaceusniger</name>
    <dbReference type="NCBI Taxonomy" id="68280"/>
    <lineage>
        <taxon>Bacteria</taxon>
        <taxon>Bacillati</taxon>
        <taxon>Actinomycetota</taxon>
        <taxon>Actinomycetes</taxon>
        <taxon>Kitasatosporales</taxon>
        <taxon>Streptomycetaceae</taxon>
        <taxon>Streptomyces</taxon>
        <taxon>Streptomyces violaceusniger group</taxon>
    </lineage>
</organism>
<sequence>MILYVDAGWVLNVQVEVSPVNTPVRDWGALHCMTERHRYERFSGEPYYEEAAARAATFLHTSLILEPFSDYNATIGAACARMYMEESGEPITPPPGGMVKLVREIREIREISGFRLGETARRLRDWAD</sequence>
<proteinExistence type="predicted"/>
<evidence type="ECO:0008006" key="3">
    <source>
        <dbReference type="Google" id="ProtNLM"/>
    </source>
</evidence>
<evidence type="ECO:0000313" key="1">
    <source>
        <dbReference type="EMBL" id="KUL57917.1"/>
    </source>
</evidence>
<protein>
    <recommendedName>
        <fullName evidence="3">Fido domain-containing protein</fullName>
    </recommendedName>
</protein>
<dbReference type="EMBL" id="LLZJ01000232">
    <property type="protein sequence ID" value="KUL57917.1"/>
    <property type="molecule type" value="Genomic_DNA"/>
</dbReference>
<comment type="caution">
    <text evidence="1">The sequence shown here is derived from an EMBL/GenBank/DDBJ whole genome shotgun (WGS) entry which is preliminary data.</text>
</comment>